<feature type="transmembrane region" description="Helical" evidence="1">
    <location>
        <begin position="67"/>
        <end position="86"/>
    </location>
</feature>
<feature type="transmembrane region" description="Helical" evidence="1">
    <location>
        <begin position="400"/>
        <end position="417"/>
    </location>
</feature>
<dbReference type="Proteomes" id="UP000199360">
    <property type="component" value="Unassembled WGS sequence"/>
</dbReference>
<evidence type="ECO:0000313" key="2">
    <source>
        <dbReference type="EMBL" id="SCG47832.1"/>
    </source>
</evidence>
<accession>A0A1C5HPB1</accession>
<keyword evidence="1" id="KW-0472">Membrane</keyword>
<keyword evidence="3" id="KW-1185">Reference proteome</keyword>
<sequence length="450" mass="49090">MEPGRWAGRAPQTARVGKRNDARWSWGLQAAAPGSRTTRLELFYDLVFVFAFLSVTTLTATDLTPVNLYRFLLVLALLWWSWTGFARVGNACRADQGMLPVVGFVTVAATFLLVLSAPGAFQDRPGGLPGPLVFAGCYFVIRMAQLSVFGRVDRADPTRRRRFLTRLLVPAMATALLVVAGTVPARLPEARFAVGLQLALWTLAVLIEYAVGTTVAWHWWVVVSAGHWAERHALMVLVALGESIIALGLGPKTGLPLTGPVAAAALLGILVVAALWWVYFDTLAFALEQALHHARDRTARLRLARAVYTFLHLPMTTGTILYALGLKDLLAEVADPATPTWGWALGGFWGGVLYGGVALYLLSIVGCWWLAVREVHRPLLVAVGALVASTPIAFRVPEVAALGVLALLTAAGVAWETRSENGRRRRVRQLALEEQLAAEAEQSRWRREHL</sequence>
<feature type="transmembrane region" description="Helical" evidence="1">
    <location>
        <begin position="164"/>
        <end position="187"/>
    </location>
</feature>
<dbReference type="STRING" id="745366.GA0070213_103393"/>
<feature type="transmembrane region" description="Helical" evidence="1">
    <location>
        <begin position="199"/>
        <end position="221"/>
    </location>
</feature>
<evidence type="ECO:0000313" key="3">
    <source>
        <dbReference type="Proteomes" id="UP000199360"/>
    </source>
</evidence>
<feature type="transmembrane region" description="Helical" evidence="1">
    <location>
        <begin position="133"/>
        <end position="152"/>
    </location>
</feature>
<gene>
    <name evidence="2" type="ORF">GA0070213_103393</name>
</gene>
<feature type="transmembrane region" description="Helical" evidence="1">
    <location>
        <begin position="262"/>
        <end position="287"/>
    </location>
</feature>
<name>A0A1C5HPB1_9ACTN</name>
<dbReference type="InterPro" id="IPR010640">
    <property type="entry name" value="Low_temperature_requirement_A"/>
</dbReference>
<proteinExistence type="predicted"/>
<protein>
    <submittedName>
        <fullName evidence="2">Low temperature requirement protein LtrA</fullName>
    </submittedName>
</protein>
<feature type="transmembrane region" description="Helical" evidence="1">
    <location>
        <begin position="378"/>
        <end position="394"/>
    </location>
</feature>
<feature type="transmembrane region" description="Helical" evidence="1">
    <location>
        <begin position="346"/>
        <end position="371"/>
    </location>
</feature>
<dbReference type="PANTHER" id="PTHR36840">
    <property type="entry name" value="BLL5714 PROTEIN"/>
    <property type="match status" value="1"/>
</dbReference>
<dbReference type="Pfam" id="PF06772">
    <property type="entry name" value="LtrA"/>
    <property type="match status" value="1"/>
</dbReference>
<dbReference type="EMBL" id="FMDM01000003">
    <property type="protein sequence ID" value="SCG47832.1"/>
    <property type="molecule type" value="Genomic_DNA"/>
</dbReference>
<dbReference type="AlphaFoldDB" id="A0A1C5HPB1"/>
<organism evidence="2 3">
    <name type="scientific">Micromonospora humi</name>
    <dbReference type="NCBI Taxonomy" id="745366"/>
    <lineage>
        <taxon>Bacteria</taxon>
        <taxon>Bacillati</taxon>
        <taxon>Actinomycetota</taxon>
        <taxon>Actinomycetes</taxon>
        <taxon>Micromonosporales</taxon>
        <taxon>Micromonosporaceae</taxon>
        <taxon>Micromonospora</taxon>
    </lineage>
</organism>
<dbReference type="PANTHER" id="PTHR36840:SF1">
    <property type="entry name" value="BLL5714 PROTEIN"/>
    <property type="match status" value="1"/>
</dbReference>
<feature type="transmembrane region" description="Helical" evidence="1">
    <location>
        <begin position="98"/>
        <end position="121"/>
    </location>
</feature>
<keyword evidence="1" id="KW-0812">Transmembrane</keyword>
<reference evidence="3" key="1">
    <citation type="submission" date="2016-06" db="EMBL/GenBank/DDBJ databases">
        <authorList>
            <person name="Varghese N."/>
            <person name="Submissions Spin"/>
        </authorList>
    </citation>
    <scope>NUCLEOTIDE SEQUENCE [LARGE SCALE GENOMIC DNA]</scope>
    <source>
        <strain evidence="3">DSM 45647</strain>
    </source>
</reference>
<evidence type="ECO:0000256" key="1">
    <source>
        <dbReference type="SAM" id="Phobius"/>
    </source>
</evidence>
<feature type="transmembrane region" description="Helical" evidence="1">
    <location>
        <begin position="42"/>
        <end position="61"/>
    </location>
</feature>
<feature type="transmembrane region" description="Helical" evidence="1">
    <location>
        <begin position="233"/>
        <end position="250"/>
    </location>
</feature>
<keyword evidence="1" id="KW-1133">Transmembrane helix</keyword>
<feature type="transmembrane region" description="Helical" evidence="1">
    <location>
        <begin position="307"/>
        <end position="326"/>
    </location>
</feature>